<accession>A0A6V7WKU5</accession>
<sequence length="168" mass="18229">MESKMHGLVDTTNTFANIAATLSARVRQQSISVNYRASTLLKALNTPASKAALFHQIITQNNVPNTNKQPQSNYQTANNSIASTRSNSSSEKGSEDNISGDNIETSTTPIPPPLYNEGLFCRRKGVSLPKRSACNTGPQPGLLPNHKQSVLLFLDRVYGIDSQACDHD</sequence>
<proteinExistence type="predicted"/>
<reference evidence="2 3" key="1">
    <citation type="submission" date="2020-08" db="EMBL/GenBank/DDBJ databases">
        <authorList>
            <person name="Koutsovoulos G."/>
            <person name="Danchin GJ E."/>
        </authorList>
    </citation>
    <scope>NUCLEOTIDE SEQUENCE [LARGE SCALE GENOMIC DNA]</scope>
</reference>
<name>A0A6V7WKU5_MELEN</name>
<dbReference type="Proteomes" id="UP000580250">
    <property type="component" value="Unassembled WGS sequence"/>
</dbReference>
<protein>
    <submittedName>
        <fullName evidence="2">Uncharacterized protein</fullName>
    </submittedName>
</protein>
<evidence type="ECO:0000313" key="3">
    <source>
        <dbReference type="Proteomes" id="UP000580250"/>
    </source>
</evidence>
<comment type="caution">
    <text evidence="2">The sequence shown here is derived from an EMBL/GenBank/DDBJ whole genome shotgun (WGS) entry which is preliminary data.</text>
</comment>
<gene>
    <name evidence="2" type="ORF">MENT_LOCUS40227</name>
</gene>
<evidence type="ECO:0000313" key="2">
    <source>
        <dbReference type="EMBL" id="CAD2187630.1"/>
    </source>
</evidence>
<dbReference type="AlphaFoldDB" id="A0A6V7WKU5"/>
<feature type="compositionally biased region" description="Polar residues" evidence="1">
    <location>
        <begin position="96"/>
        <end position="108"/>
    </location>
</feature>
<feature type="compositionally biased region" description="Low complexity" evidence="1">
    <location>
        <begin position="79"/>
        <end position="90"/>
    </location>
</feature>
<organism evidence="2 3">
    <name type="scientific">Meloidogyne enterolobii</name>
    <name type="common">Root-knot nematode worm</name>
    <name type="synonym">Meloidogyne mayaguensis</name>
    <dbReference type="NCBI Taxonomy" id="390850"/>
    <lineage>
        <taxon>Eukaryota</taxon>
        <taxon>Metazoa</taxon>
        <taxon>Ecdysozoa</taxon>
        <taxon>Nematoda</taxon>
        <taxon>Chromadorea</taxon>
        <taxon>Rhabditida</taxon>
        <taxon>Tylenchina</taxon>
        <taxon>Tylenchomorpha</taxon>
        <taxon>Tylenchoidea</taxon>
        <taxon>Meloidogynidae</taxon>
        <taxon>Meloidogyninae</taxon>
        <taxon>Meloidogyne</taxon>
    </lineage>
</organism>
<feature type="region of interest" description="Disordered" evidence="1">
    <location>
        <begin position="79"/>
        <end position="115"/>
    </location>
</feature>
<evidence type="ECO:0000256" key="1">
    <source>
        <dbReference type="SAM" id="MobiDB-lite"/>
    </source>
</evidence>
<dbReference type="EMBL" id="CAJEWN010000647">
    <property type="protein sequence ID" value="CAD2187630.1"/>
    <property type="molecule type" value="Genomic_DNA"/>
</dbReference>